<gene>
    <name evidence="2" type="ORF">CINCED_3A009139</name>
</gene>
<feature type="region of interest" description="Disordered" evidence="1">
    <location>
        <begin position="1"/>
        <end position="29"/>
    </location>
</feature>
<keyword evidence="3" id="KW-1185">Reference proteome</keyword>
<accession>A0A5E4N3D4</accession>
<proteinExistence type="predicted"/>
<evidence type="ECO:0000313" key="3">
    <source>
        <dbReference type="Proteomes" id="UP000325440"/>
    </source>
</evidence>
<sequence length="116" mass="12413">MDTPDGLTSIAANGRCPANTADPAASTHWARKALEDSDGRCPSFIPLTPDVFPAADPRDSTKTDSPARAIVVSLSADSGDNRADAPAERPPNRFIVTVGRCFRCLLFGCCSNRRRH</sequence>
<evidence type="ECO:0000256" key="1">
    <source>
        <dbReference type="SAM" id="MobiDB-lite"/>
    </source>
</evidence>
<protein>
    <submittedName>
        <fullName evidence="2">Uncharacterized protein</fullName>
    </submittedName>
</protein>
<dbReference type="EMBL" id="CABPRJ010001462">
    <property type="protein sequence ID" value="VVC38077.1"/>
    <property type="molecule type" value="Genomic_DNA"/>
</dbReference>
<reference evidence="2 3" key="1">
    <citation type="submission" date="2019-08" db="EMBL/GenBank/DDBJ databases">
        <authorList>
            <person name="Alioto T."/>
            <person name="Alioto T."/>
            <person name="Gomez Garrido J."/>
        </authorList>
    </citation>
    <scope>NUCLEOTIDE SEQUENCE [LARGE SCALE GENOMIC DNA]</scope>
</reference>
<evidence type="ECO:0000313" key="2">
    <source>
        <dbReference type="EMBL" id="VVC38077.1"/>
    </source>
</evidence>
<organism evidence="2 3">
    <name type="scientific">Cinara cedri</name>
    <dbReference type="NCBI Taxonomy" id="506608"/>
    <lineage>
        <taxon>Eukaryota</taxon>
        <taxon>Metazoa</taxon>
        <taxon>Ecdysozoa</taxon>
        <taxon>Arthropoda</taxon>
        <taxon>Hexapoda</taxon>
        <taxon>Insecta</taxon>
        <taxon>Pterygota</taxon>
        <taxon>Neoptera</taxon>
        <taxon>Paraneoptera</taxon>
        <taxon>Hemiptera</taxon>
        <taxon>Sternorrhyncha</taxon>
        <taxon>Aphidomorpha</taxon>
        <taxon>Aphidoidea</taxon>
        <taxon>Aphididae</taxon>
        <taxon>Lachninae</taxon>
        <taxon>Cinara</taxon>
    </lineage>
</organism>
<name>A0A5E4N3D4_9HEMI</name>
<dbReference type="Proteomes" id="UP000325440">
    <property type="component" value="Unassembled WGS sequence"/>
</dbReference>
<dbReference type="AlphaFoldDB" id="A0A5E4N3D4"/>